<gene>
    <name evidence="1" type="ORF">GCWU000182_001925</name>
</gene>
<dbReference type="AlphaFoldDB" id="W1Q193"/>
<dbReference type="Proteomes" id="UP000019050">
    <property type="component" value="Unassembled WGS sequence"/>
</dbReference>
<dbReference type="EMBL" id="ACIN03000017">
    <property type="protein sequence ID" value="ESK64741.1"/>
    <property type="molecule type" value="Genomic_DNA"/>
</dbReference>
<organism evidence="1 2">
    <name type="scientific">Abiotrophia defectiva ATCC 49176</name>
    <dbReference type="NCBI Taxonomy" id="592010"/>
    <lineage>
        <taxon>Bacteria</taxon>
        <taxon>Bacillati</taxon>
        <taxon>Bacillota</taxon>
        <taxon>Bacilli</taxon>
        <taxon>Lactobacillales</taxon>
        <taxon>Aerococcaceae</taxon>
        <taxon>Abiotrophia</taxon>
    </lineage>
</organism>
<reference evidence="1" key="1">
    <citation type="submission" date="2013-06" db="EMBL/GenBank/DDBJ databases">
        <authorList>
            <person name="Weinstock G."/>
            <person name="Sodergren E."/>
            <person name="Clifton S."/>
            <person name="Fulton L."/>
            <person name="Fulton B."/>
            <person name="Courtney L."/>
            <person name="Fronick C."/>
            <person name="Harrison M."/>
            <person name="Strong C."/>
            <person name="Farmer C."/>
            <person name="Delahaunty K."/>
            <person name="Markovic C."/>
            <person name="Hall O."/>
            <person name="Minx P."/>
            <person name="Tomlinson C."/>
            <person name="Mitreva M."/>
            <person name="Nelson J."/>
            <person name="Hou S."/>
            <person name="Wollam A."/>
            <person name="Pepin K.H."/>
            <person name="Johnson M."/>
            <person name="Bhonagiri V."/>
            <person name="Nash W.E."/>
            <person name="Warren W."/>
            <person name="Chinwalla A."/>
            <person name="Mardis E.R."/>
            <person name="Wilson R.K."/>
        </authorList>
    </citation>
    <scope>NUCLEOTIDE SEQUENCE [LARGE SCALE GENOMIC DNA]</scope>
    <source>
        <strain evidence="1">ATCC 49176</strain>
    </source>
</reference>
<dbReference type="HOGENOM" id="CLU_2646140_0_0_9"/>
<accession>W1Q193</accession>
<proteinExistence type="predicted"/>
<name>W1Q193_ABIDE</name>
<comment type="caution">
    <text evidence="1">The sequence shown here is derived from an EMBL/GenBank/DDBJ whole genome shotgun (WGS) entry which is preliminary data.</text>
</comment>
<protein>
    <submittedName>
        <fullName evidence="1">Uncharacterized protein</fullName>
    </submittedName>
</protein>
<keyword evidence="2" id="KW-1185">Reference proteome</keyword>
<sequence>MDTYRYSVVTVFGVDGAFVTGVGAWALTVGPVNADTKKLPMTTEAIPTENFRMENRWTVVRLLEPLDFFIEFFPFV</sequence>
<evidence type="ECO:0000313" key="1">
    <source>
        <dbReference type="EMBL" id="ESK64741.1"/>
    </source>
</evidence>
<evidence type="ECO:0000313" key="2">
    <source>
        <dbReference type="Proteomes" id="UP000019050"/>
    </source>
</evidence>